<proteinExistence type="inferred from homology"/>
<evidence type="ECO:0000313" key="9">
    <source>
        <dbReference type="Proteomes" id="UP000275356"/>
    </source>
</evidence>
<dbReference type="SUPFAM" id="SSF50129">
    <property type="entry name" value="GroES-like"/>
    <property type="match status" value="1"/>
</dbReference>
<dbReference type="InterPro" id="IPR002328">
    <property type="entry name" value="ADH_Zn_CS"/>
</dbReference>
<evidence type="ECO:0000256" key="5">
    <source>
        <dbReference type="ARBA" id="ARBA00023002"/>
    </source>
</evidence>
<keyword evidence="4 6" id="KW-0862">Zinc</keyword>
<name>A0A3N2DD92_9MICO</name>
<evidence type="ECO:0000256" key="6">
    <source>
        <dbReference type="RuleBase" id="RU361277"/>
    </source>
</evidence>
<dbReference type="PRINTS" id="PR00411">
    <property type="entry name" value="PNDRDTASEI"/>
</dbReference>
<keyword evidence="9" id="KW-1185">Reference proteome</keyword>
<dbReference type="InterPro" id="IPR036291">
    <property type="entry name" value="NAD(P)-bd_dom_sf"/>
</dbReference>
<keyword evidence="5" id="KW-0560">Oxidoreductase</keyword>
<dbReference type="OrthoDB" id="9797931at2"/>
<dbReference type="SMART" id="SM00829">
    <property type="entry name" value="PKS_ER"/>
    <property type="match status" value="1"/>
</dbReference>
<dbReference type="InterPro" id="IPR020843">
    <property type="entry name" value="ER"/>
</dbReference>
<dbReference type="GO" id="GO:0008270">
    <property type="term" value="F:zinc ion binding"/>
    <property type="evidence" value="ECO:0007669"/>
    <property type="project" value="InterPro"/>
</dbReference>
<dbReference type="GO" id="GO:0016491">
    <property type="term" value="F:oxidoreductase activity"/>
    <property type="evidence" value="ECO:0007669"/>
    <property type="project" value="UniProtKB-KW"/>
</dbReference>
<evidence type="ECO:0000256" key="1">
    <source>
        <dbReference type="ARBA" id="ARBA00001947"/>
    </source>
</evidence>
<keyword evidence="3 6" id="KW-0479">Metal-binding</keyword>
<feature type="domain" description="Enoyl reductase (ER)" evidence="7">
    <location>
        <begin position="8"/>
        <end position="331"/>
    </location>
</feature>
<dbReference type="SUPFAM" id="SSF51735">
    <property type="entry name" value="NAD(P)-binding Rossmann-fold domains"/>
    <property type="match status" value="1"/>
</dbReference>
<dbReference type="InterPro" id="IPR013149">
    <property type="entry name" value="ADH-like_C"/>
</dbReference>
<comment type="caution">
    <text evidence="8">The sequence shown here is derived from an EMBL/GenBank/DDBJ whole genome shotgun (WGS) entry which is preliminary data.</text>
</comment>
<dbReference type="AlphaFoldDB" id="A0A3N2DD92"/>
<comment type="similarity">
    <text evidence="2 6">Belongs to the zinc-containing alcohol dehydrogenase family.</text>
</comment>
<dbReference type="Pfam" id="PF00107">
    <property type="entry name" value="ADH_zinc_N"/>
    <property type="match status" value="1"/>
</dbReference>
<gene>
    <name evidence="8" type="ORF">EDD28_2349</name>
</gene>
<accession>A0A3N2DD92</accession>
<evidence type="ECO:0000256" key="2">
    <source>
        <dbReference type="ARBA" id="ARBA00008072"/>
    </source>
</evidence>
<dbReference type="EMBL" id="RKHQ01000001">
    <property type="protein sequence ID" value="ROR97743.1"/>
    <property type="molecule type" value="Genomic_DNA"/>
</dbReference>
<dbReference type="InterPro" id="IPR011032">
    <property type="entry name" value="GroES-like_sf"/>
</dbReference>
<dbReference type="PROSITE" id="PS00059">
    <property type="entry name" value="ADH_ZINC"/>
    <property type="match status" value="1"/>
</dbReference>
<comment type="cofactor">
    <cofactor evidence="1 6">
        <name>Zn(2+)</name>
        <dbReference type="ChEBI" id="CHEBI:29105"/>
    </cofactor>
</comment>
<evidence type="ECO:0000259" key="7">
    <source>
        <dbReference type="SMART" id="SM00829"/>
    </source>
</evidence>
<evidence type="ECO:0000256" key="4">
    <source>
        <dbReference type="ARBA" id="ARBA00022833"/>
    </source>
</evidence>
<dbReference type="Pfam" id="PF08240">
    <property type="entry name" value="ADH_N"/>
    <property type="match status" value="1"/>
</dbReference>
<organism evidence="8 9">
    <name type="scientific">Salana multivorans</name>
    <dbReference type="NCBI Taxonomy" id="120377"/>
    <lineage>
        <taxon>Bacteria</taxon>
        <taxon>Bacillati</taxon>
        <taxon>Actinomycetota</taxon>
        <taxon>Actinomycetes</taxon>
        <taxon>Micrococcales</taxon>
        <taxon>Beutenbergiaceae</taxon>
        <taxon>Salana</taxon>
    </lineage>
</organism>
<dbReference type="InterPro" id="IPR013154">
    <property type="entry name" value="ADH-like_N"/>
</dbReference>
<dbReference type="RefSeq" id="WP_123740081.1">
    <property type="nucleotide sequence ID" value="NZ_RKHQ01000001.1"/>
</dbReference>
<dbReference type="PANTHER" id="PTHR43161">
    <property type="entry name" value="SORBITOL DEHYDROGENASE"/>
    <property type="match status" value="1"/>
</dbReference>
<dbReference type="Gene3D" id="3.40.50.720">
    <property type="entry name" value="NAD(P)-binding Rossmann-like Domain"/>
    <property type="match status" value="1"/>
</dbReference>
<sequence length="340" mass="34836">MLAVVVHGAGDLRLEEREPVEPGPGEVQLAVAYVGICGSDLHYYRNGRVGAFEVVEPLVVGHEMSGTVVRDGDGVLAPGTPVTLHPATPGTPEPAILDRPSIWPGSRYLGSAATLPHTQGAAQSLVTVRTDQVRVLPDGLGLRTAALAEPLGVGLHAIRRAGGVAGRRVLVSGAGPVGLLAAGAAVALGAEVTVSDVLAHPLGLALRLGVDSVVDLTSAEPTPEGYDVVLECAGVPAALDTAVRSVRRGGVVVAVGMLPAQARPYTLAALVAREIDLRGSFRFDDEIDQAVELLAAHPSLASVVTDVFPAREAVAAFDRAVDPAVSSKVLLDLRAEEGPA</sequence>
<evidence type="ECO:0000256" key="3">
    <source>
        <dbReference type="ARBA" id="ARBA00022723"/>
    </source>
</evidence>
<dbReference type="Gene3D" id="3.90.180.10">
    <property type="entry name" value="Medium-chain alcohol dehydrogenases, catalytic domain"/>
    <property type="match status" value="1"/>
</dbReference>
<evidence type="ECO:0000313" key="8">
    <source>
        <dbReference type="EMBL" id="ROR97743.1"/>
    </source>
</evidence>
<dbReference type="PANTHER" id="PTHR43161:SF9">
    <property type="entry name" value="SORBITOL DEHYDROGENASE"/>
    <property type="match status" value="1"/>
</dbReference>
<protein>
    <submittedName>
        <fullName evidence="8">L-idonate 5-dehydrogenase</fullName>
    </submittedName>
</protein>
<reference evidence="8 9" key="1">
    <citation type="submission" date="2018-11" db="EMBL/GenBank/DDBJ databases">
        <title>Sequencing the genomes of 1000 actinobacteria strains.</title>
        <authorList>
            <person name="Klenk H.-P."/>
        </authorList>
    </citation>
    <scope>NUCLEOTIDE SEQUENCE [LARGE SCALE GENOMIC DNA]</scope>
    <source>
        <strain evidence="8 9">DSM 13521</strain>
    </source>
</reference>
<dbReference type="Proteomes" id="UP000275356">
    <property type="component" value="Unassembled WGS sequence"/>
</dbReference>